<reference evidence="1 2" key="1">
    <citation type="submission" date="2019-08" db="EMBL/GenBank/DDBJ databases">
        <authorList>
            <person name="Peeters C."/>
        </authorList>
    </citation>
    <scope>NUCLEOTIDE SEQUENCE [LARGE SCALE GENOMIC DNA]</scope>
    <source>
        <strain evidence="1 2">LMG 31108</strain>
    </source>
</reference>
<proteinExistence type="predicted"/>
<dbReference type="AlphaFoldDB" id="A0A5E4YET9"/>
<evidence type="ECO:0000313" key="2">
    <source>
        <dbReference type="Proteomes" id="UP000406256"/>
    </source>
</evidence>
<sequence>MNAPLPHPAARRPASFKPVIPSPQSPEFAALVDERVSLIERACLVADVVEVLGALPDPADMTVICSAYRAGCPDIALGPVLPRILDREWRQLADSEITAELNKRASGLVADDWIPGYVTAREIAIAQMEVKHEGMSRRDYFAAQALIGWMASSEPHRDLTRKADEMARACFLIADAMLEASEEADA</sequence>
<accession>A0A5E4YET9</accession>
<evidence type="ECO:0000313" key="1">
    <source>
        <dbReference type="EMBL" id="VVE46982.1"/>
    </source>
</evidence>
<gene>
    <name evidence="1" type="ORF">PAN31108_04469</name>
</gene>
<dbReference type="RefSeq" id="WP_150670955.1">
    <property type="nucleotide sequence ID" value="NZ_CABPSB010000022.1"/>
</dbReference>
<organism evidence="1 2">
    <name type="scientific">Pandoraea anhela</name>
    <dbReference type="NCBI Taxonomy" id="2508295"/>
    <lineage>
        <taxon>Bacteria</taxon>
        <taxon>Pseudomonadati</taxon>
        <taxon>Pseudomonadota</taxon>
        <taxon>Betaproteobacteria</taxon>
        <taxon>Burkholderiales</taxon>
        <taxon>Burkholderiaceae</taxon>
        <taxon>Pandoraea</taxon>
    </lineage>
</organism>
<name>A0A5E4YET9_9BURK</name>
<protein>
    <submittedName>
        <fullName evidence="1">Uncharacterized protein</fullName>
    </submittedName>
</protein>
<dbReference type="OrthoDB" id="7031433at2"/>
<dbReference type="EMBL" id="CABPSB010000022">
    <property type="protein sequence ID" value="VVE46982.1"/>
    <property type="molecule type" value="Genomic_DNA"/>
</dbReference>
<keyword evidence="2" id="KW-1185">Reference proteome</keyword>
<dbReference type="Proteomes" id="UP000406256">
    <property type="component" value="Unassembled WGS sequence"/>
</dbReference>